<evidence type="ECO:0000256" key="1">
    <source>
        <dbReference type="SAM" id="Phobius"/>
    </source>
</evidence>
<organism evidence="2 3">
    <name type="scientific">Paenibacillus solisilvae</name>
    <dbReference type="NCBI Taxonomy" id="2486751"/>
    <lineage>
        <taxon>Bacteria</taxon>
        <taxon>Bacillati</taxon>
        <taxon>Bacillota</taxon>
        <taxon>Bacilli</taxon>
        <taxon>Bacillales</taxon>
        <taxon>Paenibacillaceae</taxon>
        <taxon>Paenibacillus</taxon>
    </lineage>
</organism>
<dbReference type="InterPro" id="IPR007060">
    <property type="entry name" value="FtsL/DivIC"/>
</dbReference>
<reference evidence="3" key="1">
    <citation type="journal article" date="2019" name="Int. J. Syst. Evol. Microbiol.">
        <title>The Global Catalogue of Microorganisms (GCM) 10K type strain sequencing project: providing services to taxonomists for standard genome sequencing and annotation.</title>
        <authorList>
            <consortium name="The Broad Institute Genomics Platform"/>
            <consortium name="The Broad Institute Genome Sequencing Center for Infectious Disease"/>
            <person name="Wu L."/>
            <person name="Ma J."/>
        </authorList>
    </citation>
    <scope>NUCLEOTIDE SEQUENCE [LARGE SCALE GENOMIC DNA]</scope>
    <source>
        <strain evidence="3">CGMCC 1.3240</strain>
    </source>
</reference>
<keyword evidence="1" id="KW-1133">Transmembrane helix</keyword>
<dbReference type="Pfam" id="PF04977">
    <property type="entry name" value="DivIC"/>
    <property type="match status" value="1"/>
</dbReference>
<keyword evidence="1" id="KW-0812">Transmembrane</keyword>
<evidence type="ECO:0000313" key="2">
    <source>
        <dbReference type="EMBL" id="MFC5651691.1"/>
    </source>
</evidence>
<keyword evidence="3" id="KW-1185">Reference proteome</keyword>
<comment type="caution">
    <text evidence="2">The sequence shown here is derived from an EMBL/GenBank/DDBJ whole genome shotgun (WGS) entry which is preliminary data.</text>
</comment>
<protein>
    <submittedName>
        <fullName evidence="2">FtsL-like putative cell division protein</fullName>
    </submittedName>
</protein>
<dbReference type="RefSeq" id="WP_379190321.1">
    <property type="nucleotide sequence ID" value="NZ_JBHSOW010000080.1"/>
</dbReference>
<sequence>MAYVNGNLALQPKRKPDQKQKNFRETRKVVVKRKSIPVQEKLLYMFTILVCVIVAGVIIMRYAQIYQMDLEIKNLTKQQAQMETDMVELKKQVALNSSPEKIKEKAAQMGFAAPDDEPIKVNTAAKEPIAMKKE</sequence>
<keyword evidence="1" id="KW-0472">Membrane</keyword>
<accession>A0ABW0W5J1</accession>
<evidence type="ECO:0000313" key="3">
    <source>
        <dbReference type="Proteomes" id="UP001596047"/>
    </source>
</evidence>
<proteinExistence type="predicted"/>
<gene>
    <name evidence="2" type="ORF">ACFPYJ_21750</name>
</gene>
<name>A0ABW0W5J1_9BACL</name>
<feature type="transmembrane region" description="Helical" evidence="1">
    <location>
        <begin position="42"/>
        <end position="63"/>
    </location>
</feature>
<dbReference type="EMBL" id="JBHSOW010000080">
    <property type="protein sequence ID" value="MFC5651691.1"/>
    <property type="molecule type" value="Genomic_DNA"/>
</dbReference>
<dbReference type="Proteomes" id="UP001596047">
    <property type="component" value="Unassembled WGS sequence"/>
</dbReference>